<gene>
    <name evidence="2" type="ORF">METZ01_LOCUS411860</name>
</gene>
<protein>
    <recommendedName>
        <fullName evidence="3">2Fe-2S ferredoxin-type domain-containing protein</fullName>
    </recommendedName>
</protein>
<name>A0A382WJ85_9ZZZZ</name>
<evidence type="ECO:0008006" key="3">
    <source>
        <dbReference type="Google" id="ProtNLM"/>
    </source>
</evidence>
<dbReference type="EMBL" id="UINC01160389">
    <property type="protein sequence ID" value="SVD59006.1"/>
    <property type="molecule type" value="Genomic_DNA"/>
</dbReference>
<dbReference type="Gene3D" id="3.10.20.440">
    <property type="entry name" value="2Fe-2S iron-sulphur cluster binding domain, sarcosine oxidase, alpha subunit, N-terminal domain"/>
    <property type="match status" value="1"/>
</dbReference>
<sequence>MQAIPSPESNRIPKQRGEIVDRSVTATFSFDGQEYTAYSGDTIASALTAADVKVLSRSFKYHRPRGLLCCAGHCPNCLVQVGDEPNVRACRREVTPGMNIRSQNAWPSLNHDFLSLTQAGSRLMPVGFYYKTFIRPPLLWPFYERVLRQVAGLGKVDPDTLSGGFDKQYLHTDVAVV</sequence>
<dbReference type="InterPro" id="IPR036010">
    <property type="entry name" value="2Fe-2S_ferredoxin-like_sf"/>
</dbReference>
<organism evidence="2">
    <name type="scientific">marine metagenome</name>
    <dbReference type="NCBI Taxonomy" id="408172"/>
    <lineage>
        <taxon>unclassified sequences</taxon>
        <taxon>metagenomes</taxon>
        <taxon>ecological metagenomes</taxon>
    </lineage>
</organism>
<dbReference type="GO" id="GO:0051536">
    <property type="term" value="F:iron-sulfur cluster binding"/>
    <property type="evidence" value="ECO:0007669"/>
    <property type="project" value="InterPro"/>
</dbReference>
<dbReference type="CDD" id="cd00207">
    <property type="entry name" value="fer2"/>
    <property type="match status" value="1"/>
</dbReference>
<proteinExistence type="predicted"/>
<reference evidence="2" key="1">
    <citation type="submission" date="2018-05" db="EMBL/GenBank/DDBJ databases">
        <authorList>
            <person name="Lanie J.A."/>
            <person name="Ng W.-L."/>
            <person name="Kazmierczak K.M."/>
            <person name="Andrzejewski T.M."/>
            <person name="Davidsen T.M."/>
            <person name="Wayne K.J."/>
            <person name="Tettelin H."/>
            <person name="Glass J.I."/>
            <person name="Rusch D."/>
            <person name="Podicherti R."/>
            <person name="Tsui H.-C.T."/>
            <person name="Winkler M.E."/>
        </authorList>
    </citation>
    <scope>NUCLEOTIDE SEQUENCE</scope>
</reference>
<evidence type="ECO:0000256" key="1">
    <source>
        <dbReference type="ARBA" id="ARBA00023002"/>
    </source>
</evidence>
<accession>A0A382WJ85</accession>
<dbReference type="InterPro" id="IPR001041">
    <property type="entry name" value="2Fe-2S_ferredoxin-type"/>
</dbReference>
<dbReference type="AlphaFoldDB" id="A0A382WJ85"/>
<evidence type="ECO:0000313" key="2">
    <source>
        <dbReference type="EMBL" id="SVD59006.1"/>
    </source>
</evidence>
<dbReference type="SUPFAM" id="SSF54292">
    <property type="entry name" value="2Fe-2S ferredoxin-like"/>
    <property type="match status" value="1"/>
</dbReference>
<feature type="non-terminal residue" evidence="2">
    <location>
        <position position="177"/>
    </location>
</feature>
<dbReference type="Pfam" id="PF13510">
    <property type="entry name" value="Fer2_4"/>
    <property type="match status" value="1"/>
</dbReference>
<dbReference type="GO" id="GO:0016491">
    <property type="term" value="F:oxidoreductase activity"/>
    <property type="evidence" value="ECO:0007669"/>
    <property type="project" value="UniProtKB-KW"/>
</dbReference>
<dbReference type="InterPro" id="IPR042204">
    <property type="entry name" value="2Fe-2S-bd_N"/>
</dbReference>
<keyword evidence="1" id="KW-0560">Oxidoreductase</keyword>